<feature type="compositionally biased region" description="Polar residues" evidence="1">
    <location>
        <begin position="24"/>
        <end position="33"/>
    </location>
</feature>
<feature type="domain" description="LysM" evidence="2">
    <location>
        <begin position="329"/>
        <end position="373"/>
    </location>
</feature>
<dbReference type="Gene3D" id="2.70.70.10">
    <property type="entry name" value="Glucose Permease (Domain IIA)"/>
    <property type="match status" value="1"/>
</dbReference>
<dbReference type="EMBL" id="CADCTZ010001575">
    <property type="protein sequence ID" value="CAA9405849.1"/>
    <property type="molecule type" value="Genomic_DNA"/>
</dbReference>
<dbReference type="PROSITE" id="PS51782">
    <property type="entry name" value="LYSM"/>
    <property type="match status" value="2"/>
</dbReference>
<gene>
    <name evidence="3" type="ORF">AVDCRST_MAG84-6369</name>
</gene>
<dbReference type="PANTHER" id="PTHR21666">
    <property type="entry name" value="PEPTIDASE-RELATED"/>
    <property type="match status" value="1"/>
</dbReference>
<evidence type="ECO:0000313" key="3">
    <source>
        <dbReference type="EMBL" id="CAA9405849.1"/>
    </source>
</evidence>
<evidence type="ECO:0000259" key="2">
    <source>
        <dbReference type="PROSITE" id="PS51782"/>
    </source>
</evidence>
<dbReference type="Pfam" id="PF01476">
    <property type="entry name" value="LysM"/>
    <property type="match status" value="2"/>
</dbReference>
<name>A0A6J4P4E8_9CYAN</name>
<feature type="region of interest" description="Disordered" evidence="1">
    <location>
        <begin position="62"/>
        <end position="109"/>
    </location>
</feature>
<dbReference type="PANTHER" id="PTHR21666:SF270">
    <property type="entry name" value="MUREIN HYDROLASE ACTIVATOR ENVC"/>
    <property type="match status" value="1"/>
</dbReference>
<feature type="region of interest" description="Disordered" evidence="1">
    <location>
        <begin position="512"/>
        <end position="537"/>
    </location>
</feature>
<dbReference type="InterPro" id="IPR036779">
    <property type="entry name" value="LysM_dom_sf"/>
</dbReference>
<sequence>MKRTYPQIKPVQASEIDRDGSAEPSKQTTLSTGRVRSLATIGLAISVGASGILLPRNGDSARASELAPTSESTAEVQPVSANGPATSAQVDGSRAQQPGSPSDPVTVNVQQGQSLWELSRDYEVEPLALATANDIKPDTLLQVGQELTIPMAPGAAPQQNAADTAVASLERAAAVNPEEKLNLAGSEPLDSAALTAQPSTAATPLVTTVPEQSLIDIPNADGAIESLKKQENRTTESGRALFGSEGGANLSTPAASLPESATTLESPGSATQTTIPDLGATPVIPNAGVGQAASPDQAFESIEEFRATPNLPSAVLVPPAGSTAAPAEMLYSVRPGDTLDAIAKGHGVSPKELISVNKLGNPNLLNVNQRLKIPQVGLNNPAVQAAASYSASNSTSVWSATSVPASLNPSSSTSEIASAGVAAPAPTVPVVSPLANLEGLNNISAPMVPQVNSIPLTQVSQTISDPGNLNLSGEPTFTGAVDTSALPGPASATATDIATGEYRQPLSFVPNASAEGLNADPTSALPESNSEALPTAEALNPYSERLRAEVVRLREEYRASRNSIGANAVSLAPTDRPEAPRVSSNQSEELPSVNPYLYTPDYTEAVQNEISRPPSRAWSEQVQKQQQELFDPARAAEQQPINLTPTSTQEQPVVATAPLGADGYDPLSNPSLGRMVSPELPPLSNPDTYLPNGKQQSANGFIWPSKGVLTSGYGWRWGRMHRGIDIAGPIGTPIVAASDGVVTYAQWNDGGYGYLVEITHPDGTETVYAHNSRILVQKGQRVAQGEQISEMGSTGFSTGPHLHFEIHPAGQGAINPMAFLPEDESSASR</sequence>
<feature type="region of interest" description="Disordered" evidence="1">
    <location>
        <begin position="228"/>
        <end position="280"/>
    </location>
</feature>
<dbReference type="SUPFAM" id="SSF54106">
    <property type="entry name" value="LysM domain"/>
    <property type="match status" value="2"/>
</dbReference>
<feature type="compositionally biased region" description="Polar residues" evidence="1">
    <location>
        <begin position="249"/>
        <end position="275"/>
    </location>
</feature>
<protein>
    <submittedName>
        <fullName evidence="3">Peptidase M23</fullName>
    </submittedName>
</protein>
<dbReference type="InterPro" id="IPR018392">
    <property type="entry name" value="LysM"/>
</dbReference>
<dbReference type="InterPro" id="IPR011055">
    <property type="entry name" value="Dup_hybrid_motif"/>
</dbReference>
<dbReference type="CDD" id="cd00118">
    <property type="entry name" value="LysM"/>
    <property type="match status" value="2"/>
</dbReference>
<dbReference type="InterPro" id="IPR050570">
    <property type="entry name" value="Cell_wall_metabolism_enzyme"/>
</dbReference>
<dbReference type="AlphaFoldDB" id="A0A6J4P4E8"/>
<dbReference type="SUPFAM" id="SSF51261">
    <property type="entry name" value="Duplicated hybrid motif"/>
    <property type="match status" value="1"/>
</dbReference>
<feature type="domain" description="LysM" evidence="2">
    <location>
        <begin position="105"/>
        <end position="149"/>
    </location>
</feature>
<accession>A0A6J4P4E8</accession>
<dbReference type="CDD" id="cd12797">
    <property type="entry name" value="M23_peptidase"/>
    <property type="match status" value="1"/>
</dbReference>
<reference evidence="3" key="1">
    <citation type="submission" date="2020-02" db="EMBL/GenBank/DDBJ databases">
        <authorList>
            <person name="Meier V. D."/>
        </authorList>
    </citation>
    <scope>NUCLEOTIDE SEQUENCE</scope>
    <source>
        <strain evidence="3">AVDCRST_MAG84</strain>
    </source>
</reference>
<dbReference type="Pfam" id="PF01551">
    <property type="entry name" value="Peptidase_M23"/>
    <property type="match status" value="1"/>
</dbReference>
<proteinExistence type="predicted"/>
<feature type="compositionally biased region" description="Polar residues" evidence="1">
    <location>
        <begin position="67"/>
        <end position="109"/>
    </location>
</feature>
<evidence type="ECO:0000256" key="1">
    <source>
        <dbReference type="SAM" id="MobiDB-lite"/>
    </source>
</evidence>
<dbReference type="InterPro" id="IPR016047">
    <property type="entry name" value="M23ase_b-sheet_dom"/>
</dbReference>
<organism evidence="3">
    <name type="scientific">uncultured Microcoleus sp</name>
    <dbReference type="NCBI Taxonomy" id="259945"/>
    <lineage>
        <taxon>Bacteria</taxon>
        <taxon>Bacillati</taxon>
        <taxon>Cyanobacteriota</taxon>
        <taxon>Cyanophyceae</taxon>
        <taxon>Oscillatoriophycideae</taxon>
        <taxon>Oscillatoriales</taxon>
        <taxon>Microcoleaceae</taxon>
        <taxon>Microcoleus</taxon>
        <taxon>environmental samples</taxon>
    </lineage>
</organism>
<dbReference type="SMART" id="SM00257">
    <property type="entry name" value="LysM"/>
    <property type="match status" value="2"/>
</dbReference>
<dbReference type="GO" id="GO:0004222">
    <property type="term" value="F:metalloendopeptidase activity"/>
    <property type="evidence" value="ECO:0007669"/>
    <property type="project" value="TreeGrafter"/>
</dbReference>
<feature type="region of interest" description="Disordered" evidence="1">
    <location>
        <begin position="568"/>
        <end position="594"/>
    </location>
</feature>
<dbReference type="Gene3D" id="3.10.350.10">
    <property type="entry name" value="LysM domain"/>
    <property type="match status" value="2"/>
</dbReference>
<feature type="region of interest" description="Disordered" evidence="1">
    <location>
        <begin position="1"/>
        <end position="33"/>
    </location>
</feature>